<name>A0A1M5LJH7_9FLAO</name>
<dbReference type="STRING" id="280093.SAMN05443373_103118"/>
<accession>A0A1M5LJH7</accession>
<dbReference type="EMBL" id="PVUB01000004">
    <property type="protein sequence ID" value="PRZ24003.1"/>
    <property type="molecule type" value="Genomic_DNA"/>
</dbReference>
<reference evidence="1 4" key="3">
    <citation type="submission" date="2018-03" db="EMBL/GenBank/DDBJ databases">
        <title>Genomic Encyclopedia of Archaeal and Bacterial Type Strains, Phase II (KMG-II): from individual species to whole genera.</title>
        <authorList>
            <person name="Goeker M."/>
        </authorList>
    </citation>
    <scope>NUCLEOTIDE SEQUENCE [LARGE SCALE GENOMIC DNA]</scope>
    <source>
        <strain evidence="1 4">DSM 17797</strain>
    </source>
</reference>
<dbReference type="Proteomes" id="UP000237771">
    <property type="component" value="Unassembled WGS sequence"/>
</dbReference>
<organism evidence="2 3">
    <name type="scientific">Flavobacterium granuli</name>
    <dbReference type="NCBI Taxonomy" id="280093"/>
    <lineage>
        <taxon>Bacteria</taxon>
        <taxon>Pseudomonadati</taxon>
        <taxon>Bacteroidota</taxon>
        <taxon>Flavobacteriia</taxon>
        <taxon>Flavobacteriales</taxon>
        <taxon>Flavobacteriaceae</taxon>
        <taxon>Flavobacterium</taxon>
    </lineage>
</organism>
<reference evidence="3" key="1">
    <citation type="submission" date="2016-11" db="EMBL/GenBank/DDBJ databases">
        <authorList>
            <person name="Varghese N."/>
            <person name="Submissions S."/>
        </authorList>
    </citation>
    <scope>NUCLEOTIDE SEQUENCE [LARGE SCALE GENOMIC DNA]</scope>
    <source>
        <strain evidence="3">DSM 19729</strain>
    </source>
</reference>
<evidence type="ECO:0000313" key="1">
    <source>
        <dbReference type="EMBL" id="PRZ24003.1"/>
    </source>
</evidence>
<dbReference type="RefSeq" id="WP_072941430.1">
    <property type="nucleotide sequence ID" value="NZ_FQWO01000003.1"/>
</dbReference>
<sequence length="80" mass="9581">MITTIEIKEKILHRKILCSLLGHKFIVTRNITNHFKEFECTVCHLELTNDDKGRKMFLTPELKEINETLIRFNKKKFHIV</sequence>
<proteinExistence type="predicted"/>
<dbReference type="Proteomes" id="UP000184384">
    <property type="component" value="Unassembled WGS sequence"/>
</dbReference>
<evidence type="ECO:0000313" key="2">
    <source>
        <dbReference type="EMBL" id="SHG65165.1"/>
    </source>
</evidence>
<evidence type="ECO:0008006" key="5">
    <source>
        <dbReference type="Google" id="ProtNLM"/>
    </source>
</evidence>
<reference evidence="2" key="2">
    <citation type="submission" date="2016-11" db="EMBL/GenBank/DDBJ databases">
        <authorList>
            <person name="Jaros S."/>
            <person name="Januszkiewicz K."/>
            <person name="Wedrychowicz H."/>
        </authorList>
    </citation>
    <scope>NUCLEOTIDE SEQUENCE [LARGE SCALE GENOMIC DNA]</scope>
    <source>
        <strain evidence="2">DSM 19729</strain>
    </source>
</reference>
<dbReference type="AlphaFoldDB" id="A0A1M5LJH7"/>
<evidence type="ECO:0000313" key="4">
    <source>
        <dbReference type="Proteomes" id="UP000237771"/>
    </source>
</evidence>
<protein>
    <recommendedName>
        <fullName evidence="5">Prophage protein</fullName>
    </recommendedName>
</protein>
<gene>
    <name evidence="1" type="ORF">BC624_104118</name>
    <name evidence="2" type="ORF">SAMN05443373_103118</name>
</gene>
<keyword evidence="4" id="KW-1185">Reference proteome</keyword>
<dbReference type="EMBL" id="FQWO01000003">
    <property type="protein sequence ID" value="SHG65165.1"/>
    <property type="molecule type" value="Genomic_DNA"/>
</dbReference>
<evidence type="ECO:0000313" key="3">
    <source>
        <dbReference type="Proteomes" id="UP000184384"/>
    </source>
</evidence>